<evidence type="ECO:0000256" key="2">
    <source>
        <dbReference type="ARBA" id="ARBA00006162"/>
    </source>
</evidence>
<organism evidence="9 10">
    <name type="scientific">Nocardia macrotermitis</name>
    <dbReference type="NCBI Taxonomy" id="2585198"/>
    <lineage>
        <taxon>Bacteria</taxon>
        <taxon>Bacillati</taxon>
        <taxon>Actinomycetota</taxon>
        <taxon>Actinomycetes</taxon>
        <taxon>Mycobacteriales</taxon>
        <taxon>Nocardiaceae</taxon>
        <taxon>Nocardia</taxon>
    </lineage>
</organism>
<dbReference type="Pfam" id="PF08817">
    <property type="entry name" value="YukD"/>
    <property type="match status" value="1"/>
</dbReference>
<feature type="transmembrane region" description="Helical" evidence="7">
    <location>
        <begin position="458"/>
        <end position="481"/>
    </location>
</feature>
<dbReference type="Pfam" id="PF19053">
    <property type="entry name" value="EccD"/>
    <property type="match status" value="1"/>
</dbReference>
<dbReference type="InterPro" id="IPR006707">
    <property type="entry name" value="T7SS_EccD"/>
</dbReference>
<evidence type="ECO:0000313" key="9">
    <source>
        <dbReference type="EMBL" id="MQY22473.1"/>
    </source>
</evidence>
<feature type="transmembrane region" description="Helical" evidence="7">
    <location>
        <begin position="241"/>
        <end position="263"/>
    </location>
</feature>
<comment type="subcellular location">
    <subcellularLocation>
        <location evidence="1">Cell membrane</location>
        <topology evidence="1">Multi-pass membrane protein</topology>
    </subcellularLocation>
</comment>
<evidence type="ECO:0000256" key="5">
    <source>
        <dbReference type="ARBA" id="ARBA00022989"/>
    </source>
</evidence>
<evidence type="ECO:0000313" key="10">
    <source>
        <dbReference type="Proteomes" id="UP000438448"/>
    </source>
</evidence>
<dbReference type="InterPro" id="IPR044049">
    <property type="entry name" value="EccD_transm"/>
</dbReference>
<evidence type="ECO:0000256" key="1">
    <source>
        <dbReference type="ARBA" id="ARBA00004651"/>
    </source>
</evidence>
<dbReference type="RefSeq" id="WP_153414055.1">
    <property type="nucleotide sequence ID" value="NZ_WEGK01000013.1"/>
</dbReference>
<feature type="transmembrane region" description="Helical" evidence="7">
    <location>
        <begin position="216"/>
        <end position="234"/>
    </location>
</feature>
<dbReference type="GO" id="GO:0005886">
    <property type="term" value="C:plasma membrane"/>
    <property type="evidence" value="ECO:0007669"/>
    <property type="project" value="UniProtKB-SubCell"/>
</dbReference>
<feature type="transmembrane region" description="Helical" evidence="7">
    <location>
        <begin position="156"/>
        <end position="179"/>
    </location>
</feature>
<dbReference type="EMBL" id="WEGK01000013">
    <property type="protein sequence ID" value="MQY22473.1"/>
    <property type="molecule type" value="Genomic_DNA"/>
</dbReference>
<dbReference type="OrthoDB" id="4515685at2"/>
<dbReference type="PIRSF" id="PIRSF017804">
    <property type="entry name" value="Secretion_EccD1"/>
    <property type="match status" value="1"/>
</dbReference>
<accession>A0A7K0D9N1</accession>
<keyword evidence="4 7" id="KW-0812">Transmembrane</keyword>
<reference evidence="9 10" key="1">
    <citation type="submission" date="2019-10" db="EMBL/GenBank/DDBJ databases">
        <title>Nocardia macrotermitis sp. nov. and Nocardia aurantia sp. nov., isolated from the gut of fungus growing-termite Macrotermes natalensis.</title>
        <authorList>
            <person name="Benndorf R."/>
            <person name="Schwitalla J."/>
            <person name="Martin K."/>
            <person name="De Beer W."/>
            <person name="Kaster A.-K."/>
            <person name="Vollmers J."/>
            <person name="Poulsen M."/>
            <person name="Beemelmanns C."/>
        </authorList>
    </citation>
    <scope>NUCLEOTIDE SEQUENCE [LARGE SCALE GENOMIC DNA]</scope>
    <source>
        <strain evidence="9 10">RB20</strain>
    </source>
</reference>
<feature type="transmembrane region" description="Helical" evidence="7">
    <location>
        <begin position="370"/>
        <end position="387"/>
    </location>
</feature>
<keyword evidence="10" id="KW-1185">Reference proteome</keyword>
<comment type="similarity">
    <text evidence="2">Belongs to the EccD/Snm4 family.</text>
</comment>
<gene>
    <name evidence="9" type="primary">eccD5_3</name>
    <name evidence="9" type="ORF">NRB20_55910</name>
</gene>
<feature type="transmembrane region" description="Helical" evidence="7">
    <location>
        <begin position="269"/>
        <end position="288"/>
    </location>
</feature>
<evidence type="ECO:0000259" key="8">
    <source>
        <dbReference type="Pfam" id="PF19053"/>
    </source>
</evidence>
<evidence type="ECO:0000256" key="7">
    <source>
        <dbReference type="SAM" id="Phobius"/>
    </source>
</evidence>
<keyword evidence="6 7" id="KW-0472">Membrane</keyword>
<feature type="transmembrane region" description="Helical" evidence="7">
    <location>
        <begin position="399"/>
        <end position="419"/>
    </location>
</feature>
<dbReference type="NCBIfam" id="TIGR03920">
    <property type="entry name" value="T7SS_EccD"/>
    <property type="match status" value="1"/>
</dbReference>
<proteinExistence type="inferred from homology"/>
<evidence type="ECO:0000256" key="4">
    <source>
        <dbReference type="ARBA" id="ARBA00022692"/>
    </source>
</evidence>
<feature type="transmembrane region" description="Helical" evidence="7">
    <location>
        <begin position="129"/>
        <end position="150"/>
    </location>
</feature>
<dbReference type="AlphaFoldDB" id="A0A7K0D9N1"/>
<dbReference type="InterPro" id="IPR024962">
    <property type="entry name" value="YukD-like"/>
</dbReference>
<protein>
    <submittedName>
        <fullName evidence="9">ESX-5 secretion system protein EccD5</fullName>
    </submittedName>
</protein>
<evidence type="ECO:0000256" key="3">
    <source>
        <dbReference type="ARBA" id="ARBA00022475"/>
    </source>
</evidence>
<feature type="domain" description="EccD-like transmembrane" evidence="8">
    <location>
        <begin position="135"/>
        <end position="483"/>
    </location>
</feature>
<name>A0A7K0D9N1_9NOCA</name>
<comment type="caution">
    <text evidence="9">The sequence shown here is derived from an EMBL/GenBank/DDBJ whole genome shotgun (WGS) entry which is preliminary data.</text>
</comment>
<keyword evidence="5 7" id="KW-1133">Transmembrane helix</keyword>
<sequence length="484" mass="49458">MIEPTTAEPQLCRVSVIGGDTQVDVALPAAVPIANFIPEVVALIASRDPHAAEDDGDAALRAGHWTLARLGQEPIEPHRSLTEADVFDGELLVLREAETVEAPALFDDVIDAVARLTESSFRGWHSGTATLAGPAAAVAGSVGVAILLPLADTQGWGVVAGAAGLLVGLLTLLAATLTLRMYADRYTATGLALCGLVISGAGAAVLVPGAFGAPQLVLGCAVVLLLTVVMMRLLDTGTTGFAAVITTAIFGTAVAGTLTMWPIGLPQAGVIALMFALLTITFTPRIAVAASRLPVPPVPTAGGVIDPRDHEQRPTIEGIGAIGATTIPSAAGLDERARRANEYQSGMLIGLVLVTVLGALATAASNEHRWQGAVLAAATGLVLCRRGRSFADRTQAATLVVGGCAVLIGTAVLLGAHWSGTALPAAGLLVVFSVVAVLVGVVAPRVTVSPVMQRAGEVLEYACICAIGPLAFWFLDIYTLARNV</sequence>
<dbReference type="Proteomes" id="UP000438448">
    <property type="component" value="Unassembled WGS sequence"/>
</dbReference>
<dbReference type="Gene3D" id="3.10.20.90">
    <property type="entry name" value="Phosphatidylinositol 3-kinase Catalytic Subunit, Chain A, domain 1"/>
    <property type="match status" value="1"/>
</dbReference>
<feature type="transmembrane region" description="Helical" evidence="7">
    <location>
        <begin position="191"/>
        <end position="210"/>
    </location>
</feature>
<feature type="transmembrane region" description="Helical" evidence="7">
    <location>
        <begin position="346"/>
        <end position="364"/>
    </location>
</feature>
<keyword evidence="3" id="KW-1003">Cell membrane</keyword>
<feature type="transmembrane region" description="Helical" evidence="7">
    <location>
        <begin position="425"/>
        <end position="446"/>
    </location>
</feature>
<evidence type="ECO:0000256" key="6">
    <source>
        <dbReference type="ARBA" id="ARBA00023136"/>
    </source>
</evidence>